<evidence type="ECO:0000256" key="6">
    <source>
        <dbReference type="ARBA" id="ARBA00022989"/>
    </source>
</evidence>
<feature type="transmembrane region" description="Helical" evidence="10">
    <location>
        <begin position="110"/>
        <end position="133"/>
    </location>
</feature>
<keyword evidence="4 10" id="KW-1003">Cell membrane</keyword>
<dbReference type="AlphaFoldDB" id="A0A5B8U749"/>
<proteinExistence type="inferred from homology"/>
<dbReference type="Pfam" id="PF01741">
    <property type="entry name" value="MscL"/>
    <property type="match status" value="1"/>
</dbReference>
<keyword evidence="7 10" id="KW-0406">Ion transport</keyword>
<comment type="similarity">
    <text evidence="2 10">Belongs to the MscL family.</text>
</comment>
<dbReference type="EMBL" id="CP042430">
    <property type="protein sequence ID" value="QEC48913.1"/>
    <property type="molecule type" value="Genomic_DNA"/>
</dbReference>
<dbReference type="PROSITE" id="PS01327">
    <property type="entry name" value="MSCL"/>
    <property type="match status" value="1"/>
</dbReference>
<gene>
    <name evidence="10 11" type="primary">mscL</name>
    <name evidence="11" type="ORF">FSW04_15905</name>
</gene>
<dbReference type="KEGG" id="bsol:FSW04_15905"/>
<evidence type="ECO:0000256" key="2">
    <source>
        <dbReference type="ARBA" id="ARBA00007254"/>
    </source>
</evidence>
<accession>A0A5B8U749</accession>
<protein>
    <recommendedName>
        <fullName evidence="10">Large-conductance mechanosensitive channel</fullName>
    </recommendedName>
</protein>
<keyword evidence="8 10" id="KW-0472">Membrane</keyword>
<feature type="transmembrane region" description="Helical" evidence="10">
    <location>
        <begin position="55"/>
        <end position="88"/>
    </location>
</feature>
<evidence type="ECO:0000256" key="3">
    <source>
        <dbReference type="ARBA" id="ARBA00022448"/>
    </source>
</evidence>
<evidence type="ECO:0000256" key="8">
    <source>
        <dbReference type="ARBA" id="ARBA00023136"/>
    </source>
</evidence>
<dbReference type="Gene3D" id="1.10.1200.120">
    <property type="entry name" value="Large-conductance mechanosensitive channel, MscL, domain 1"/>
    <property type="match status" value="1"/>
</dbReference>
<evidence type="ECO:0000313" key="12">
    <source>
        <dbReference type="Proteomes" id="UP000321805"/>
    </source>
</evidence>
<evidence type="ECO:0000256" key="10">
    <source>
        <dbReference type="HAMAP-Rule" id="MF_00115"/>
    </source>
</evidence>
<dbReference type="SUPFAM" id="SSF81330">
    <property type="entry name" value="Gated mechanosensitive channel"/>
    <property type="match status" value="1"/>
</dbReference>
<dbReference type="GO" id="GO:0008381">
    <property type="term" value="F:mechanosensitive monoatomic ion channel activity"/>
    <property type="evidence" value="ECO:0007669"/>
    <property type="project" value="UniProtKB-UniRule"/>
</dbReference>
<evidence type="ECO:0000256" key="9">
    <source>
        <dbReference type="ARBA" id="ARBA00023303"/>
    </source>
</evidence>
<keyword evidence="6 10" id="KW-1133">Transmembrane helix</keyword>
<evidence type="ECO:0000313" key="11">
    <source>
        <dbReference type="EMBL" id="QEC48913.1"/>
    </source>
</evidence>
<dbReference type="PANTHER" id="PTHR30266">
    <property type="entry name" value="MECHANOSENSITIVE CHANNEL MSCL"/>
    <property type="match status" value="1"/>
</dbReference>
<dbReference type="InterPro" id="IPR036019">
    <property type="entry name" value="MscL_channel"/>
</dbReference>
<dbReference type="HAMAP" id="MF_00115">
    <property type="entry name" value="MscL"/>
    <property type="match status" value="1"/>
</dbReference>
<organism evidence="11 12">
    <name type="scientific">Baekduia soli</name>
    <dbReference type="NCBI Taxonomy" id="496014"/>
    <lineage>
        <taxon>Bacteria</taxon>
        <taxon>Bacillati</taxon>
        <taxon>Actinomycetota</taxon>
        <taxon>Thermoleophilia</taxon>
        <taxon>Solirubrobacterales</taxon>
        <taxon>Baekduiaceae</taxon>
        <taxon>Baekduia</taxon>
    </lineage>
</organism>
<evidence type="ECO:0000256" key="7">
    <source>
        <dbReference type="ARBA" id="ARBA00023065"/>
    </source>
</evidence>
<comment type="subcellular location">
    <subcellularLocation>
        <location evidence="1 10">Cell membrane</location>
        <topology evidence="1 10">Multi-pass membrane protein</topology>
    </subcellularLocation>
</comment>
<dbReference type="PRINTS" id="PR01264">
    <property type="entry name" value="MECHCHANNEL"/>
</dbReference>
<evidence type="ECO:0000256" key="5">
    <source>
        <dbReference type="ARBA" id="ARBA00022692"/>
    </source>
</evidence>
<evidence type="ECO:0000256" key="4">
    <source>
        <dbReference type="ARBA" id="ARBA00022475"/>
    </source>
</evidence>
<evidence type="ECO:0000256" key="1">
    <source>
        <dbReference type="ARBA" id="ARBA00004651"/>
    </source>
</evidence>
<dbReference type="GO" id="GO:0005886">
    <property type="term" value="C:plasma membrane"/>
    <property type="evidence" value="ECO:0007669"/>
    <property type="project" value="UniProtKB-SubCell"/>
</dbReference>
<keyword evidence="3 10" id="KW-0813">Transport</keyword>
<dbReference type="InterPro" id="IPR037673">
    <property type="entry name" value="MSC/AndL"/>
</dbReference>
<dbReference type="PANTHER" id="PTHR30266:SF2">
    <property type="entry name" value="LARGE-CONDUCTANCE MECHANOSENSITIVE CHANNEL"/>
    <property type="match status" value="1"/>
</dbReference>
<keyword evidence="12" id="KW-1185">Reference proteome</keyword>
<comment type="subunit">
    <text evidence="10">Homopentamer.</text>
</comment>
<dbReference type="InterPro" id="IPR019823">
    <property type="entry name" value="Mechanosensitive_channel_CS"/>
</dbReference>
<name>A0A5B8U749_9ACTN</name>
<dbReference type="InterPro" id="IPR001185">
    <property type="entry name" value="MS_channel"/>
</dbReference>
<comment type="function">
    <text evidence="10">Channel that opens in response to stretch forces in the membrane lipid bilayer. May participate in the regulation of osmotic pressure changes within the cell.</text>
</comment>
<keyword evidence="9 10" id="KW-0407">Ion channel</keyword>
<keyword evidence="5 10" id="KW-0812">Transmembrane</keyword>
<reference evidence="11 12" key="1">
    <citation type="journal article" date="2018" name="J. Microbiol.">
        <title>Baekduia soli gen. nov., sp. nov., a novel bacterium isolated from the soil of Baekdu Mountain and proposal of a novel family name, Baekduiaceae fam. nov.</title>
        <authorList>
            <person name="An D.S."/>
            <person name="Siddiqi M.Z."/>
            <person name="Kim K.H."/>
            <person name="Yu H.S."/>
            <person name="Im W.T."/>
        </authorList>
    </citation>
    <scope>NUCLEOTIDE SEQUENCE [LARGE SCALE GENOMIC DNA]</scope>
    <source>
        <strain evidence="11 12">BR7-21</strain>
    </source>
</reference>
<dbReference type="OrthoDB" id="9810350at2"/>
<dbReference type="NCBIfam" id="TIGR00220">
    <property type="entry name" value="mscL"/>
    <property type="match status" value="1"/>
</dbReference>
<dbReference type="Proteomes" id="UP000321805">
    <property type="component" value="Chromosome"/>
</dbReference>
<sequence length="178" mass="18921">MAASTSPARRARGQERTAPRRSPIRYAMGGVPHLVHPQRGASMKGFREFILRGNLVDLAVAVVIGAAFGAVVTALVADIITPIIGAIGGKPDFSNLSFTINKSHFKYGDFLNALITFLIIAAVVYFFVVKPVAALLERLMPKKEVGPVRSCPECLSDIPVAARRCAFCTAEVGPAATA</sequence>